<dbReference type="Pfam" id="PF00201">
    <property type="entry name" value="UDPGT"/>
    <property type="match status" value="1"/>
</dbReference>
<evidence type="ECO:0000256" key="3">
    <source>
        <dbReference type="ARBA" id="ARBA00022679"/>
    </source>
</evidence>
<dbReference type="InterPro" id="IPR058980">
    <property type="entry name" value="Glyco_transf_N"/>
</dbReference>
<protein>
    <recommendedName>
        <fullName evidence="5">Glycosyltransferase</fullName>
        <ecNumber evidence="5">2.4.1.-</ecNumber>
    </recommendedName>
</protein>
<evidence type="ECO:0000256" key="2">
    <source>
        <dbReference type="ARBA" id="ARBA00022676"/>
    </source>
</evidence>
<dbReference type="GO" id="GO:0035251">
    <property type="term" value="F:UDP-glucosyltransferase activity"/>
    <property type="evidence" value="ECO:0007669"/>
    <property type="project" value="TreeGrafter"/>
</dbReference>
<dbReference type="CDD" id="cd03784">
    <property type="entry name" value="GT1_Gtf-like"/>
    <property type="match status" value="1"/>
</dbReference>
<evidence type="ECO:0000256" key="5">
    <source>
        <dbReference type="RuleBase" id="RU362057"/>
    </source>
</evidence>
<dbReference type="InterPro" id="IPR002213">
    <property type="entry name" value="UDP_glucos_trans"/>
</dbReference>
<dbReference type="PROSITE" id="PS00375">
    <property type="entry name" value="UDPGT"/>
    <property type="match status" value="1"/>
</dbReference>
<evidence type="ECO:0000313" key="7">
    <source>
        <dbReference type="EMBL" id="AYC63492.1"/>
    </source>
</evidence>
<sequence>MTMAQRRPNVVLFPFLAQSHIIPFLALAQHIAQKGYSITFVNTPLNIRNLQKSLPQAFSSSITFAELPFNSSDHGLPPDIESTDSLPGRLMGQFIRAATSSLSLPFKNLISHLVTDDQDCHKPICVISDFFFSWVSDISHEFGIFHAIFGTVGGFGMACYYSMWLNLPHTRSSDQNFLLPDFPEAGKMRTNQVLPPILSSRENDPGTIFNQRMLTAWANSDALILNTLEDVDEKGLMYFRRKLGIHVWGIGPVLLPEQYRSKHTTCAKECIDWLDRKEADSVIYISFGSQNVNAISASQMMELAKALDASGKNFMWVLRPPVEFDTNAEVEFVPEEWLPDGFVRRVQDEERGLIVEKWAPQMEILAHESVGVFISHCGWNSVLEALKNGVPILSLPMGGDQIYNAKFLVEEVGVCVELARGSNFQVVQEDIMEKIELVMGENERGKEIRRKAEEIKEMVRDAMRDEDDYKGSSVKAMEEFFKAAKLKS</sequence>
<evidence type="ECO:0000256" key="1">
    <source>
        <dbReference type="ARBA" id="ARBA00009995"/>
    </source>
</evidence>
<proteinExistence type="evidence at transcript level"/>
<dbReference type="AlphaFoldDB" id="A0A5H2Q6E1"/>
<dbReference type="EC" id="2.4.1.-" evidence="5"/>
<reference evidence="7" key="1">
    <citation type="submission" date="2017-09" db="EMBL/GenBank/DDBJ databases">
        <authorList>
            <person name="Kuraoka T."/>
            <person name="Yamamura Y."/>
            <person name="Lee J.-B."/>
        </authorList>
    </citation>
    <scope>NUCLEOTIDE SEQUENCE</scope>
</reference>
<evidence type="ECO:0000259" key="6">
    <source>
        <dbReference type="Pfam" id="PF26168"/>
    </source>
</evidence>
<gene>
    <name evidence="7" type="primary">GT18</name>
</gene>
<dbReference type="Pfam" id="PF26168">
    <property type="entry name" value="Glyco_transf_N"/>
    <property type="match status" value="1"/>
</dbReference>
<dbReference type="EMBL" id="MG011436">
    <property type="protein sequence ID" value="AYC63492.1"/>
    <property type="molecule type" value="mRNA"/>
</dbReference>
<dbReference type="FunFam" id="3.40.50.2000:FF:000064">
    <property type="entry name" value="Glycosyltransferase"/>
    <property type="match status" value="1"/>
</dbReference>
<feature type="domain" description="Glycosyltransferase N-terminal" evidence="6">
    <location>
        <begin position="10"/>
        <end position="136"/>
    </location>
</feature>
<evidence type="ECO:0000256" key="4">
    <source>
        <dbReference type="RuleBase" id="RU003718"/>
    </source>
</evidence>
<name>A0A5H2Q6E1_SCODU</name>
<dbReference type="Gene3D" id="3.40.50.2000">
    <property type="entry name" value="Glycogen Phosphorylase B"/>
    <property type="match status" value="2"/>
</dbReference>
<keyword evidence="2 4" id="KW-0328">Glycosyltransferase</keyword>
<keyword evidence="3 4" id="KW-0808">Transferase</keyword>
<dbReference type="FunFam" id="3.40.50.2000:FF:000103">
    <property type="entry name" value="Glycosyltransferase"/>
    <property type="match status" value="1"/>
</dbReference>
<dbReference type="PANTHER" id="PTHR48047">
    <property type="entry name" value="GLYCOSYLTRANSFERASE"/>
    <property type="match status" value="1"/>
</dbReference>
<comment type="similarity">
    <text evidence="1 4">Belongs to the UDP-glycosyltransferase family.</text>
</comment>
<organism evidence="7">
    <name type="scientific">Scoparia dulcis</name>
    <name type="common">Sweet broom</name>
    <name type="synonym">Capraria dulcis</name>
    <dbReference type="NCBI Taxonomy" id="107240"/>
    <lineage>
        <taxon>Eukaryota</taxon>
        <taxon>Viridiplantae</taxon>
        <taxon>Streptophyta</taxon>
        <taxon>Embryophyta</taxon>
        <taxon>Tracheophyta</taxon>
        <taxon>Spermatophyta</taxon>
        <taxon>Magnoliopsida</taxon>
        <taxon>eudicotyledons</taxon>
        <taxon>Gunneridae</taxon>
        <taxon>Pentapetalae</taxon>
        <taxon>asterids</taxon>
        <taxon>lamiids</taxon>
        <taxon>Lamiales</taxon>
        <taxon>Plantaginaceae</taxon>
        <taxon>Gratioleae</taxon>
        <taxon>Scoparia</taxon>
    </lineage>
</organism>
<accession>A0A5H2Q6E1</accession>
<dbReference type="InterPro" id="IPR035595">
    <property type="entry name" value="UDP_glycos_trans_CS"/>
</dbReference>
<dbReference type="PANTHER" id="PTHR48047:SF61">
    <property type="entry name" value="OS04G0273600 PROTEIN"/>
    <property type="match status" value="1"/>
</dbReference>
<dbReference type="SUPFAM" id="SSF53756">
    <property type="entry name" value="UDP-Glycosyltransferase/glycogen phosphorylase"/>
    <property type="match status" value="1"/>
</dbReference>